<feature type="compositionally biased region" description="Basic and acidic residues" evidence="5">
    <location>
        <begin position="715"/>
        <end position="729"/>
    </location>
</feature>
<dbReference type="SUPFAM" id="SSF54928">
    <property type="entry name" value="RNA-binding domain, RBD"/>
    <property type="match status" value="1"/>
</dbReference>
<name>A0AA36I531_9DINO</name>
<evidence type="ECO:0000313" key="8">
    <source>
        <dbReference type="Proteomes" id="UP001178507"/>
    </source>
</evidence>
<dbReference type="InterPro" id="IPR000571">
    <property type="entry name" value="Znf_CCCH"/>
</dbReference>
<feature type="domain" description="C3H1-type" evidence="6">
    <location>
        <begin position="147"/>
        <end position="174"/>
    </location>
</feature>
<dbReference type="InterPro" id="IPR036855">
    <property type="entry name" value="Znf_CCCH_sf"/>
</dbReference>
<organism evidence="7 8">
    <name type="scientific">Effrenium voratum</name>
    <dbReference type="NCBI Taxonomy" id="2562239"/>
    <lineage>
        <taxon>Eukaryota</taxon>
        <taxon>Sar</taxon>
        <taxon>Alveolata</taxon>
        <taxon>Dinophyceae</taxon>
        <taxon>Suessiales</taxon>
        <taxon>Symbiodiniaceae</taxon>
        <taxon>Effrenium</taxon>
    </lineage>
</organism>
<evidence type="ECO:0000256" key="2">
    <source>
        <dbReference type="ARBA" id="ARBA00022771"/>
    </source>
</evidence>
<proteinExistence type="predicted"/>
<dbReference type="Gene3D" id="3.30.70.330">
    <property type="match status" value="1"/>
</dbReference>
<evidence type="ECO:0000259" key="6">
    <source>
        <dbReference type="PROSITE" id="PS50103"/>
    </source>
</evidence>
<feature type="region of interest" description="Disordered" evidence="5">
    <location>
        <begin position="686"/>
        <end position="729"/>
    </location>
</feature>
<keyword evidence="8" id="KW-1185">Reference proteome</keyword>
<feature type="compositionally biased region" description="Polar residues" evidence="5">
    <location>
        <begin position="799"/>
        <end position="808"/>
    </location>
</feature>
<feature type="region of interest" description="Disordered" evidence="5">
    <location>
        <begin position="743"/>
        <end position="811"/>
    </location>
</feature>
<feature type="region of interest" description="Disordered" evidence="5">
    <location>
        <begin position="312"/>
        <end position="403"/>
    </location>
</feature>
<dbReference type="EMBL" id="CAUJNA010000754">
    <property type="protein sequence ID" value="CAJ1380857.1"/>
    <property type="molecule type" value="Genomic_DNA"/>
</dbReference>
<accession>A0AA36I531</accession>
<feature type="compositionally biased region" description="Low complexity" evidence="5">
    <location>
        <begin position="469"/>
        <end position="479"/>
    </location>
</feature>
<evidence type="ECO:0000256" key="4">
    <source>
        <dbReference type="PROSITE-ProRule" id="PRU00723"/>
    </source>
</evidence>
<dbReference type="AlphaFoldDB" id="A0AA36I531"/>
<dbReference type="Gene3D" id="4.10.1000.10">
    <property type="entry name" value="Zinc finger, CCCH-type"/>
    <property type="match status" value="1"/>
</dbReference>
<comment type="caution">
    <text evidence="7">The sequence shown here is derived from an EMBL/GenBank/DDBJ whole genome shotgun (WGS) entry which is preliminary data.</text>
</comment>
<evidence type="ECO:0000256" key="1">
    <source>
        <dbReference type="ARBA" id="ARBA00022723"/>
    </source>
</evidence>
<feature type="zinc finger region" description="C3H1-type" evidence="4">
    <location>
        <begin position="147"/>
        <end position="174"/>
    </location>
</feature>
<dbReference type="GO" id="GO:0008270">
    <property type="term" value="F:zinc ion binding"/>
    <property type="evidence" value="ECO:0007669"/>
    <property type="project" value="UniProtKB-KW"/>
</dbReference>
<dbReference type="Proteomes" id="UP001178507">
    <property type="component" value="Unassembled WGS sequence"/>
</dbReference>
<feature type="non-terminal residue" evidence="7">
    <location>
        <position position="1"/>
    </location>
</feature>
<keyword evidence="3 4" id="KW-0862">Zinc</keyword>
<feature type="region of interest" description="Disordered" evidence="5">
    <location>
        <begin position="433"/>
        <end position="561"/>
    </location>
</feature>
<feature type="compositionally biased region" description="Pro residues" evidence="5">
    <location>
        <begin position="371"/>
        <end position="385"/>
    </location>
</feature>
<dbReference type="SUPFAM" id="SSF90229">
    <property type="entry name" value="CCCH zinc finger"/>
    <property type="match status" value="1"/>
</dbReference>
<evidence type="ECO:0000256" key="5">
    <source>
        <dbReference type="SAM" id="MobiDB-lite"/>
    </source>
</evidence>
<gene>
    <name evidence="7" type="ORF">EVOR1521_LOCUS8699</name>
</gene>
<dbReference type="PROSITE" id="PS50103">
    <property type="entry name" value="ZF_C3H1"/>
    <property type="match status" value="1"/>
</dbReference>
<keyword evidence="1 4" id="KW-0479">Metal-binding</keyword>
<dbReference type="SMART" id="SM00356">
    <property type="entry name" value="ZnF_C3H1"/>
    <property type="match status" value="1"/>
</dbReference>
<evidence type="ECO:0000256" key="3">
    <source>
        <dbReference type="ARBA" id="ARBA00022833"/>
    </source>
</evidence>
<evidence type="ECO:0000313" key="7">
    <source>
        <dbReference type="EMBL" id="CAJ1380857.1"/>
    </source>
</evidence>
<feature type="compositionally biased region" description="Low complexity" evidence="5">
    <location>
        <begin position="743"/>
        <end position="764"/>
    </location>
</feature>
<sequence>MSAWTPWGVPVFQQRAAPPPGDIILMPVLHLRFTHDKIRPVFRKGRHRGQPIYELVNDLVKGVVNPLVNLPPLEIYLHKGVWRSLNNRRLWALKAYMGLSGNFQLLVRVCISSRSAAAFREKNSTHTDGLSVEVTGDETALKEAFYNQPSQLCHYWRHGECFRGDSCPFEHEDPSERKAIEDKYHLTAARRLLAKIYQKCCGPPSTQGSLEEQTRDFERCLIDNLTSITDTPLSPQESISLDCKVQECPAGPFSPGFDPLGLSSGESHASSGGLVKPWKSPLNLQEVELQLKAELGLAPDLKAMPSFVAPDPLRTAPEVPKTRVPTPPLPDVPKTEVPSPPLPETKAIPPPPAVSPPERTPASGATLRPFPAAPRIPPPPPNPPPKPEDLEVPGPPVWTPCSSPVSVAQQLFALPPMVDPAIFAGREEAIDARNAGSDGEVLRRRQELQGSAGSDVSETRREPGDAQSAEPAEPAEPAELGQRRPRDHTEHAERIEPMERAAGRAQKSDSERTWPTSDLPSRCPAKGEKESRGSSGPPAPSPSPSWSQVSKSLKAEPRRQAESLKADVTGLLVKNIPSSVLQQEFLQALRDDGFEKQIDYCSLPSDWKTGLGRGQAWLNFRLASSAQALHRRYNGKRRFKNQEAPLQVVASHLQGLEANLTRCSLEAKCREVPFVALDALKAAEGHPPQPKIAAGAGRVPSSAPQGATSRKSSRPKTEGAKDKWAELSKLSKEPESKLLLLESEAESETAQVQPQQEQAGPQAPGRRRRKKDGLRKAAEDFEQLLAEERSRHAADRRSTPNASANAVTAPTKPPASCCCLCGKPVPNLKHAAELSACKAHYRTFQAEERSLAAFAATRQKSDEKAPTNHLFHLSA</sequence>
<dbReference type="InterPro" id="IPR012677">
    <property type="entry name" value="Nucleotide-bd_a/b_plait_sf"/>
</dbReference>
<dbReference type="InterPro" id="IPR035979">
    <property type="entry name" value="RBD_domain_sf"/>
</dbReference>
<protein>
    <recommendedName>
        <fullName evidence="6">C3H1-type domain-containing protein</fullName>
    </recommendedName>
</protein>
<feature type="compositionally biased region" description="Basic and acidic residues" evidence="5">
    <location>
        <begin position="786"/>
        <end position="798"/>
    </location>
</feature>
<keyword evidence="2 4" id="KW-0863">Zinc-finger</keyword>
<feature type="compositionally biased region" description="Basic and acidic residues" evidence="5">
    <location>
        <begin position="481"/>
        <end position="512"/>
    </location>
</feature>
<feature type="compositionally biased region" description="Pro residues" evidence="5">
    <location>
        <begin position="338"/>
        <end position="359"/>
    </location>
</feature>
<reference evidence="7" key="1">
    <citation type="submission" date="2023-08" db="EMBL/GenBank/DDBJ databases">
        <authorList>
            <person name="Chen Y."/>
            <person name="Shah S."/>
            <person name="Dougan E. K."/>
            <person name="Thang M."/>
            <person name="Chan C."/>
        </authorList>
    </citation>
    <scope>NUCLEOTIDE SEQUENCE</scope>
</reference>
<dbReference type="GO" id="GO:0003676">
    <property type="term" value="F:nucleic acid binding"/>
    <property type="evidence" value="ECO:0007669"/>
    <property type="project" value="InterPro"/>
</dbReference>